<comment type="similarity">
    <text evidence="1">Belongs to the short-chain dehydrogenases/reductases (SDR) family.</text>
</comment>
<proteinExistence type="inferred from homology"/>
<reference evidence="2 4" key="1">
    <citation type="submission" date="2014-01" db="EMBL/GenBank/DDBJ databases">
        <title>Sulfitobacter sp. H3 (MCCC 1A00686) Genome Sequencing.</title>
        <authorList>
            <person name="Lai Q."/>
            <person name="Hong Z."/>
        </authorList>
    </citation>
    <scope>NUCLEOTIDE SEQUENCE [LARGE SCALE GENOMIC DNA]</scope>
    <source>
        <strain evidence="2 4">H3</strain>
    </source>
</reference>
<dbReference type="InterPro" id="IPR002347">
    <property type="entry name" value="SDR_fam"/>
</dbReference>
<name>A0A073IY40_9RHOB</name>
<evidence type="ECO:0000313" key="4">
    <source>
        <dbReference type="Proteomes" id="UP000027746"/>
    </source>
</evidence>
<dbReference type="PRINTS" id="PR00080">
    <property type="entry name" value="SDRFAMILY"/>
</dbReference>
<dbReference type="GO" id="GO:0030497">
    <property type="term" value="P:fatty acid elongation"/>
    <property type="evidence" value="ECO:0007669"/>
    <property type="project" value="TreeGrafter"/>
</dbReference>
<dbReference type="Pfam" id="PF13561">
    <property type="entry name" value="adh_short_C2"/>
    <property type="match status" value="1"/>
</dbReference>
<dbReference type="EMBL" id="JAMD01000014">
    <property type="protein sequence ID" value="KEJ94381.1"/>
    <property type="molecule type" value="Genomic_DNA"/>
</dbReference>
<dbReference type="CDD" id="cd05233">
    <property type="entry name" value="SDR_c"/>
    <property type="match status" value="1"/>
</dbReference>
<dbReference type="PANTHER" id="PTHR42760">
    <property type="entry name" value="SHORT-CHAIN DEHYDROGENASES/REDUCTASES FAMILY MEMBER"/>
    <property type="match status" value="1"/>
</dbReference>
<dbReference type="Proteomes" id="UP000027746">
    <property type="component" value="Unassembled WGS sequence"/>
</dbReference>
<accession>A0A073IY40</accession>
<dbReference type="Gene3D" id="3.40.50.720">
    <property type="entry name" value="NAD(P)-binding Rossmann-like Domain"/>
    <property type="match status" value="1"/>
</dbReference>
<protein>
    <submittedName>
        <fullName evidence="2 3">Oxidoreductase</fullName>
    </submittedName>
</protein>
<dbReference type="FunFam" id="3.40.50.720:FF:000084">
    <property type="entry name" value="Short-chain dehydrogenase reductase"/>
    <property type="match status" value="1"/>
</dbReference>
<dbReference type="InterPro" id="IPR020904">
    <property type="entry name" value="Sc_DH/Rdtase_CS"/>
</dbReference>
<dbReference type="PRINTS" id="PR00081">
    <property type="entry name" value="GDHRDH"/>
</dbReference>
<keyword evidence="4" id="KW-1185">Reference proteome</keyword>
<sequence length="262" mass="27342">MSELLDIKGRTAFVTGAGQGVGRQVALYLAQHGAGAVVVNDFHAERAESVAAEVEAAGVKALPLAFDVSDFEAVGAAFAEAQGTFGGVDILVNNAGNAGPTSRLDDLVPFWESDPTEWRRWMATNYDGVLNCTRHAMPLMVKGGYGRIVTVISDAGRVGEPHLAVYSGAKAGAAGFMRAIAKAGGRFGITANCVALGGTRTPAVADLIPDAETEKRALSQYVIRRLGEPEDPAGMILFLCSDAASWITGQTYPVNGGYSFAC</sequence>
<reference evidence="3" key="2">
    <citation type="submission" date="2021-01" db="EMBL/GenBank/DDBJ databases">
        <title>Diatom-associated Roseobacters Show Island Model of Population Structure.</title>
        <authorList>
            <person name="Qu L."/>
            <person name="Feng X."/>
            <person name="Chen Y."/>
            <person name="Li L."/>
            <person name="Wang X."/>
            <person name="Hu Z."/>
            <person name="Wang H."/>
            <person name="Luo H."/>
        </authorList>
    </citation>
    <scope>NUCLEOTIDE SEQUENCE</scope>
    <source>
        <strain evidence="3">SM26-45</strain>
    </source>
</reference>
<evidence type="ECO:0000313" key="2">
    <source>
        <dbReference type="EMBL" id="KEJ94381.1"/>
    </source>
</evidence>
<comment type="caution">
    <text evidence="2">The sequence shown here is derived from an EMBL/GenBank/DDBJ whole genome shotgun (WGS) entry which is preliminary data.</text>
</comment>
<dbReference type="Proteomes" id="UP000809337">
    <property type="component" value="Unassembled WGS sequence"/>
</dbReference>
<dbReference type="GO" id="GO:0016616">
    <property type="term" value="F:oxidoreductase activity, acting on the CH-OH group of donors, NAD or NADP as acceptor"/>
    <property type="evidence" value="ECO:0007669"/>
    <property type="project" value="TreeGrafter"/>
</dbReference>
<dbReference type="AlphaFoldDB" id="A0A073IY40"/>
<dbReference type="PROSITE" id="PS00061">
    <property type="entry name" value="ADH_SHORT"/>
    <property type="match status" value="1"/>
</dbReference>
<dbReference type="SUPFAM" id="SSF51735">
    <property type="entry name" value="NAD(P)-binding Rossmann-fold domains"/>
    <property type="match status" value="1"/>
</dbReference>
<dbReference type="PANTHER" id="PTHR42760:SF40">
    <property type="entry name" value="3-OXOACYL-[ACYL-CARRIER-PROTEIN] REDUCTASE, CHLOROPLASTIC"/>
    <property type="match status" value="1"/>
</dbReference>
<dbReference type="InterPro" id="IPR036291">
    <property type="entry name" value="NAD(P)-bd_dom_sf"/>
</dbReference>
<evidence type="ECO:0000313" key="3">
    <source>
        <dbReference type="EMBL" id="MBM2355679.1"/>
    </source>
</evidence>
<dbReference type="EMBL" id="JAFBWN010000009">
    <property type="protein sequence ID" value="MBM2355679.1"/>
    <property type="molecule type" value="Genomic_DNA"/>
</dbReference>
<organism evidence="2 4">
    <name type="scientific">Pseudosulfitobacter pseudonitzschiae</name>
    <dbReference type="NCBI Taxonomy" id="1402135"/>
    <lineage>
        <taxon>Bacteria</taxon>
        <taxon>Pseudomonadati</taxon>
        <taxon>Pseudomonadota</taxon>
        <taxon>Alphaproteobacteria</taxon>
        <taxon>Rhodobacterales</taxon>
        <taxon>Roseobacteraceae</taxon>
        <taxon>Pseudosulfitobacter</taxon>
    </lineage>
</organism>
<dbReference type="OrthoDB" id="198783at2"/>
<evidence type="ECO:0000256" key="1">
    <source>
        <dbReference type="ARBA" id="ARBA00006484"/>
    </source>
</evidence>
<gene>
    <name evidence="3" type="ORF">JQX14_14100</name>
    <name evidence="2" type="ORF">SUH3_06870</name>
</gene>
<dbReference type="GeneID" id="68872364"/>
<dbReference type="RefSeq" id="WP_037929844.1">
    <property type="nucleotide sequence ID" value="NZ_CP054604.1"/>
</dbReference>